<organism evidence="2 3">
    <name type="scientific">Pectobacterium aroidearum</name>
    <dbReference type="NCBI Taxonomy" id="1201031"/>
    <lineage>
        <taxon>Bacteria</taxon>
        <taxon>Pseudomonadati</taxon>
        <taxon>Pseudomonadota</taxon>
        <taxon>Gammaproteobacteria</taxon>
        <taxon>Enterobacterales</taxon>
        <taxon>Pectobacteriaceae</taxon>
        <taxon>Pectobacterium</taxon>
    </lineage>
</organism>
<name>A0ABR5ZAW8_9GAMM</name>
<proteinExistence type="predicted"/>
<reference evidence="2 3" key="1">
    <citation type="submission" date="2020-07" db="EMBL/GenBank/DDBJ databases">
        <title>Characterization of Pectobacterium aroidearum strains causing soft rot on Amorphophallus konjac.</title>
        <authorList>
            <person name="Xie H."/>
        </authorList>
    </citation>
    <scope>NUCLEOTIDE SEQUENCE [LARGE SCALE GENOMIC DNA]</scope>
    <source>
        <strain evidence="2 3">MY10</strain>
    </source>
</reference>
<dbReference type="Proteomes" id="UP000530038">
    <property type="component" value="Unassembled WGS sequence"/>
</dbReference>
<protein>
    <submittedName>
        <fullName evidence="2">Helix-turn-helix domain-containing protein</fullName>
    </submittedName>
</protein>
<comment type="caution">
    <text evidence="2">The sequence shown here is derived from an EMBL/GenBank/DDBJ whole genome shotgun (WGS) entry which is preliminary data.</text>
</comment>
<dbReference type="EMBL" id="JACERK010000002">
    <property type="protein sequence ID" value="MBA5231677.1"/>
    <property type="molecule type" value="Genomic_DNA"/>
</dbReference>
<accession>A0ABR5ZAW8</accession>
<feature type="region of interest" description="Disordered" evidence="1">
    <location>
        <begin position="71"/>
        <end position="158"/>
    </location>
</feature>
<evidence type="ECO:0000256" key="1">
    <source>
        <dbReference type="SAM" id="MobiDB-lite"/>
    </source>
</evidence>
<keyword evidence="3" id="KW-1185">Reference proteome</keyword>
<dbReference type="Gene3D" id="1.10.10.10">
    <property type="entry name" value="Winged helix-like DNA-binding domain superfamily/Winged helix DNA-binding domain"/>
    <property type="match status" value="1"/>
</dbReference>
<sequence>MSMTLMAKAMSRKVGNPLRKLVLIKLADNANDKGECWPSYQHVADQCECSKSAVKAHITALIKMGFLSKENRLGENNGKGNTSNVYYLTLDNPVPPKSTAPVPSENTGETPENPPVPPKSTAPVPSDDTRTSHPSEPVNDPVIGESGEPAPPADERPTEKIDYQEILDTYHEILPDMPRVQILTDARKKTIRAFWKKFKFTPDRWQAYLKYISTHCRWMMADRPNGRGGFWKRKNIDYLVTERCYVAVKEERANDQ</sequence>
<gene>
    <name evidence="2" type="ORF">H2Y56_06030</name>
</gene>
<dbReference type="InterPro" id="IPR036388">
    <property type="entry name" value="WH-like_DNA-bd_sf"/>
</dbReference>
<dbReference type="Pfam" id="PF13730">
    <property type="entry name" value="HTH_36"/>
    <property type="match status" value="1"/>
</dbReference>
<evidence type="ECO:0000313" key="3">
    <source>
        <dbReference type="Proteomes" id="UP000530038"/>
    </source>
</evidence>
<evidence type="ECO:0000313" key="2">
    <source>
        <dbReference type="EMBL" id="MBA5231677.1"/>
    </source>
</evidence>